<reference evidence="1 2" key="1">
    <citation type="journal article" date="2023" name="Sci. Data">
        <title>Genome assembly of the Korean intertidal mud-creeper Batillaria attramentaria.</title>
        <authorList>
            <person name="Patra A.K."/>
            <person name="Ho P.T."/>
            <person name="Jun S."/>
            <person name="Lee S.J."/>
            <person name="Kim Y."/>
            <person name="Won Y.J."/>
        </authorList>
    </citation>
    <scope>NUCLEOTIDE SEQUENCE [LARGE SCALE GENOMIC DNA]</scope>
    <source>
        <strain evidence="1">Wonlab-2016</strain>
    </source>
</reference>
<proteinExistence type="predicted"/>
<name>A0ABD0LUH9_9CAEN</name>
<dbReference type="AlphaFoldDB" id="A0ABD0LUH9"/>
<protein>
    <submittedName>
        <fullName evidence="1">Uncharacterized protein</fullName>
    </submittedName>
</protein>
<organism evidence="1 2">
    <name type="scientific">Batillaria attramentaria</name>
    <dbReference type="NCBI Taxonomy" id="370345"/>
    <lineage>
        <taxon>Eukaryota</taxon>
        <taxon>Metazoa</taxon>
        <taxon>Spiralia</taxon>
        <taxon>Lophotrochozoa</taxon>
        <taxon>Mollusca</taxon>
        <taxon>Gastropoda</taxon>
        <taxon>Caenogastropoda</taxon>
        <taxon>Sorbeoconcha</taxon>
        <taxon>Cerithioidea</taxon>
        <taxon>Batillariidae</taxon>
        <taxon>Batillaria</taxon>
    </lineage>
</organism>
<evidence type="ECO:0000313" key="1">
    <source>
        <dbReference type="EMBL" id="KAK7503249.1"/>
    </source>
</evidence>
<gene>
    <name evidence="1" type="ORF">BaRGS_00005514</name>
</gene>
<dbReference type="EMBL" id="JACVVK020000021">
    <property type="protein sequence ID" value="KAK7503249.1"/>
    <property type="molecule type" value="Genomic_DNA"/>
</dbReference>
<feature type="non-terminal residue" evidence="1">
    <location>
        <position position="87"/>
    </location>
</feature>
<evidence type="ECO:0000313" key="2">
    <source>
        <dbReference type="Proteomes" id="UP001519460"/>
    </source>
</evidence>
<accession>A0ABD0LUH9</accession>
<dbReference type="Proteomes" id="UP001519460">
    <property type="component" value="Unassembled WGS sequence"/>
</dbReference>
<keyword evidence="2" id="KW-1185">Reference proteome</keyword>
<comment type="caution">
    <text evidence="1">The sequence shown here is derived from an EMBL/GenBank/DDBJ whole genome shotgun (WGS) entry which is preliminary data.</text>
</comment>
<sequence>MSQDFDGATRFVLSSDCDVQKQRKGERSDGLKRRHCEDTETCEIRTSVPYNRFSWAEVRCAGCKVQLMIPGVKSNFGSADADHKLTS</sequence>